<evidence type="ECO:0000313" key="2">
    <source>
        <dbReference type="Proteomes" id="UP001322277"/>
    </source>
</evidence>
<dbReference type="Proteomes" id="UP001322277">
    <property type="component" value="Chromosome 3"/>
</dbReference>
<dbReference type="GeneID" id="87941700"/>
<reference evidence="2" key="1">
    <citation type="journal article" date="2023" name="bioRxiv">
        <title>Complete genome of the Medicago anthracnose fungus, Colletotrichum destructivum, reveals a mini-chromosome-like region within a core chromosome.</title>
        <authorList>
            <person name="Lapalu N."/>
            <person name="Simon A."/>
            <person name="Lu A."/>
            <person name="Plaumann P.-L."/>
            <person name="Amselem J."/>
            <person name="Pigne S."/>
            <person name="Auger A."/>
            <person name="Koch C."/>
            <person name="Dallery J.-F."/>
            <person name="O'Connell R.J."/>
        </authorList>
    </citation>
    <scope>NUCLEOTIDE SEQUENCE [LARGE SCALE GENOMIC DNA]</scope>
    <source>
        <strain evidence="2">CBS 520.97</strain>
    </source>
</reference>
<proteinExistence type="predicted"/>
<dbReference type="AlphaFoldDB" id="A0AAX4IB43"/>
<accession>A0AAX4IB43</accession>
<keyword evidence="2" id="KW-1185">Reference proteome</keyword>
<dbReference type="RefSeq" id="XP_062777407.1">
    <property type="nucleotide sequence ID" value="XM_062921356.1"/>
</dbReference>
<gene>
    <name evidence="1" type="ORF">CDEST_05197</name>
</gene>
<evidence type="ECO:0000313" key="1">
    <source>
        <dbReference type="EMBL" id="WQF80183.1"/>
    </source>
</evidence>
<organism evidence="1 2">
    <name type="scientific">Colletotrichum destructivum</name>
    <dbReference type="NCBI Taxonomy" id="34406"/>
    <lineage>
        <taxon>Eukaryota</taxon>
        <taxon>Fungi</taxon>
        <taxon>Dikarya</taxon>
        <taxon>Ascomycota</taxon>
        <taxon>Pezizomycotina</taxon>
        <taxon>Sordariomycetes</taxon>
        <taxon>Hypocreomycetidae</taxon>
        <taxon>Glomerellales</taxon>
        <taxon>Glomerellaceae</taxon>
        <taxon>Colletotrichum</taxon>
        <taxon>Colletotrichum destructivum species complex</taxon>
    </lineage>
</organism>
<name>A0AAX4IB43_9PEZI</name>
<dbReference type="KEGG" id="cdet:87941700"/>
<protein>
    <submittedName>
        <fullName evidence="1">Uncharacterized protein</fullName>
    </submittedName>
</protein>
<sequence length="124" mass="13935">MTDLAVDERYHSSRIPQYLLFEPTVHSFKDLIVLVVCHQMMMASETTALVDHKQTLRVAGPYPASIRIGKHLVNQHMVGDNTPNCYCSSAAAAVASKLWQLSIVSPYVLGNLSIHRRRTTVYHD</sequence>
<dbReference type="EMBL" id="CP137307">
    <property type="protein sequence ID" value="WQF80183.1"/>
    <property type="molecule type" value="Genomic_DNA"/>
</dbReference>